<dbReference type="PANTHER" id="PTHR30614:SF35">
    <property type="entry name" value="ABC TRANSPORTER PERMEASE PROTEIN"/>
    <property type="match status" value="1"/>
</dbReference>
<name>A0A377TF78_9GAMM</name>
<organism evidence="12 13">
    <name type="scientific">Ewingella americana</name>
    <dbReference type="NCBI Taxonomy" id="41202"/>
    <lineage>
        <taxon>Bacteria</taxon>
        <taxon>Pseudomonadati</taxon>
        <taxon>Pseudomonadota</taxon>
        <taxon>Gammaproteobacteria</taxon>
        <taxon>Enterobacterales</taxon>
        <taxon>Yersiniaceae</taxon>
        <taxon>Ewingella</taxon>
    </lineage>
</organism>
<evidence type="ECO:0000256" key="9">
    <source>
        <dbReference type="ARBA" id="ARBA00023136"/>
    </source>
</evidence>
<dbReference type="CDD" id="cd06261">
    <property type="entry name" value="TM_PBP2"/>
    <property type="match status" value="1"/>
</dbReference>
<dbReference type="SUPFAM" id="SSF161098">
    <property type="entry name" value="MetI-like"/>
    <property type="match status" value="1"/>
</dbReference>
<dbReference type="GO" id="GO:0006865">
    <property type="term" value="P:amino acid transport"/>
    <property type="evidence" value="ECO:0007669"/>
    <property type="project" value="UniProtKB-KW"/>
</dbReference>
<dbReference type="GO" id="GO:0043190">
    <property type="term" value="C:ATP-binding cassette (ABC) transporter complex"/>
    <property type="evidence" value="ECO:0007669"/>
    <property type="project" value="InterPro"/>
</dbReference>
<sequence>MFDFTTVLQQWPLLLSGTLITLVMTLISTFLGICLGIASGWARANGRGLLRLLVACYVELLRNTPYVVQLFFIFFGLPVLGIHLSAIEASTLSLVLNLGAYTSEIVRAGIQNTPRSQIEAAQSLALDPWQIFTRVVLPPALGRVWPSMISQVVIIMLGSAVCSQISTQELSYAANLIASRSFRNFESYIVATAIYLLLAIAVRQFLGWFGPRFIFGPQTGKDHE</sequence>
<evidence type="ECO:0000256" key="10">
    <source>
        <dbReference type="RuleBase" id="RU363032"/>
    </source>
</evidence>
<dbReference type="Proteomes" id="UP000254304">
    <property type="component" value="Unassembled WGS sequence"/>
</dbReference>
<keyword evidence="9 10" id="KW-0472">Membrane</keyword>
<keyword evidence="5" id="KW-0997">Cell inner membrane</keyword>
<feature type="transmembrane region" description="Helical" evidence="10">
    <location>
        <begin position="20"/>
        <end position="42"/>
    </location>
</feature>
<accession>A0A377TF78</accession>
<feature type="transmembrane region" description="Helical" evidence="10">
    <location>
        <begin position="66"/>
        <end position="87"/>
    </location>
</feature>
<dbReference type="Pfam" id="PF00528">
    <property type="entry name" value="BPD_transp_1"/>
    <property type="match status" value="1"/>
</dbReference>
<dbReference type="AlphaFoldDB" id="A0A377TF78"/>
<protein>
    <submittedName>
        <fullName evidence="12">Inner membrane amino-acid ABC transporter permease protein yecS</fullName>
    </submittedName>
</protein>
<dbReference type="PROSITE" id="PS50928">
    <property type="entry name" value="ABC_TM1"/>
    <property type="match status" value="1"/>
</dbReference>
<evidence type="ECO:0000259" key="11">
    <source>
        <dbReference type="PROSITE" id="PS50928"/>
    </source>
</evidence>
<dbReference type="InterPro" id="IPR043429">
    <property type="entry name" value="ArtM/GltK/GlnP/TcyL/YhdX-like"/>
</dbReference>
<comment type="subcellular location">
    <subcellularLocation>
        <location evidence="1">Cell inner membrane</location>
        <topology evidence="1">Multi-pass membrane protein</topology>
    </subcellularLocation>
    <subcellularLocation>
        <location evidence="10">Cell membrane</location>
        <topology evidence="10">Multi-pass membrane protein</topology>
    </subcellularLocation>
</comment>
<evidence type="ECO:0000256" key="4">
    <source>
        <dbReference type="ARBA" id="ARBA00022475"/>
    </source>
</evidence>
<evidence type="ECO:0000256" key="3">
    <source>
        <dbReference type="ARBA" id="ARBA00022448"/>
    </source>
</evidence>
<evidence type="ECO:0000256" key="1">
    <source>
        <dbReference type="ARBA" id="ARBA00004429"/>
    </source>
</evidence>
<keyword evidence="4" id="KW-1003">Cell membrane</keyword>
<dbReference type="Gene3D" id="1.10.3720.10">
    <property type="entry name" value="MetI-like"/>
    <property type="match status" value="1"/>
</dbReference>
<keyword evidence="3 10" id="KW-0813">Transport</keyword>
<dbReference type="NCBIfam" id="TIGR01726">
    <property type="entry name" value="HEQRo_perm_3TM"/>
    <property type="match status" value="1"/>
</dbReference>
<dbReference type="InterPro" id="IPR000515">
    <property type="entry name" value="MetI-like"/>
</dbReference>
<keyword evidence="6 10" id="KW-0812">Transmembrane</keyword>
<reference evidence="12 13" key="1">
    <citation type="submission" date="2018-06" db="EMBL/GenBank/DDBJ databases">
        <authorList>
            <consortium name="Pathogen Informatics"/>
            <person name="Doyle S."/>
        </authorList>
    </citation>
    <scope>NUCLEOTIDE SEQUENCE [LARGE SCALE GENOMIC DNA]</scope>
    <source>
        <strain evidence="12 13">NCTC12157</strain>
    </source>
</reference>
<feature type="transmembrane region" description="Helical" evidence="10">
    <location>
        <begin position="188"/>
        <end position="206"/>
    </location>
</feature>
<proteinExistence type="inferred from homology"/>
<keyword evidence="8 10" id="KW-1133">Transmembrane helix</keyword>
<dbReference type="InterPro" id="IPR010065">
    <property type="entry name" value="AA_ABC_transptr_permease_3TM"/>
</dbReference>
<dbReference type="PANTHER" id="PTHR30614">
    <property type="entry name" value="MEMBRANE COMPONENT OF AMINO ACID ABC TRANSPORTER"/>
    <property type="match status" value="1"/>
</dbReference>
<dbReference type="GO" id="GO:0022857">
    <property type="term" value="F:transmembrane transporter activity"/>
    <property type="evidence" value="ECO:0007669"/>
    <property type="project" value="InterPro"/>
</dbReference>
<evidence type="ECO:0000256" key="6">
    <source>
        <dbReference type="ARBA" id="ARBA00022692"/>
    </source>
</evidence>
<evidence type="ECO:0000313" key="12">
    <source>
        <dbReference type="EMBL" id="STS10631.1"/>
    </source>
</evidence>
<feature type="transmembrane region" description="Helical" evidence="10">
    <location>
        <begin position="148"/>
        <end position="167"/>
    </location>
</feature>
<evidence type="ECO:0000313" key="13">
    <source>
        <dbReference type="Proteomes" id="UP000254304"/>
    </source>
</evidence>
<gene>
    <name evidence="12" type="primary">yecS_8</name>
    <name evidence="12" type="ORF">NCTC12157_05230</name>
</gene>
<comment type="similarity">
    <text evidence="2">Belongs to the binding-protein-dependent transport system permease family. HisMQ subfamily.</text>
</comment>
<dbReference type="EMBL" id="UGGO01000002">
    <property type="protein sequence ID" value="STS10631.1"/>
    <property type="molecule type" value="Genomic_DNA"/>
</dbReference>
<evidence type="ECO:0000256" key="7">
    <source>
        <dbReference type="ARBA" id="ARBA00022970"/>
    </source>
</evidence>
<evidence type="ECO:0000256" key="8">
    <source>
        <dbReference type="ARBA" id="ARBA00022989"/>
    </source>
</evidence>
<dbReference type="InterPro" id="IPR035906">
    <property type="entry name" value="MetI-like_sf"/>
</dbReference>
<feature type="domain" description="ABC transmembrane type-1" evidence="11">
    <location>
        <begin position="18"/>
        <end position="207"/>
    </location>
</feature>
<keyword evidence="7" id="KW-0029">Amino-acid transport</keyword>
<evidence type="ECO:0000256" key="2">
    <source>
        <dbReference type="ARBA" id="ARBA00010072"/>
    </source>
</evidence>
<evidence type="ECO:0000256" key="5">
    <source>
        <dbReference type="ARBA" id="ARBA00022519"/>
    </source>
</evidence>